<evidence type="ECO:0000256" key="4">
    <source>
        <dbReference type="ARBA" id="ARBA00022840"/>
    </source>
</evidence>
<dbReference type="EC" id="2.4.2.52" evidence="5"/>
<evidence type="ECO:0000256" key="2">
    <source>
        <dbReference type="ARBA" id="ARBA00022679"/>
    </source>
</evidence>
<accession>A0A839A2K4</accession>
<dbReference type="Proteomes" id="UP000571018">
    <property type="component" value="Unassembled WGS sequence"/>
</dbReference>
<dbReference type="EMBL" id="JACAOA010000002">
    <property type="protein sequence ID" value="MBA5728359.1"/>
    <property type="molecule type" value="Genomic_DNA"/>
</dbReference>
<dbReference type="PANTHER" id="PTHR30201">
    <property type="entry name" value="TRIPHOSPHORIBOSYL-DEPHOSPHO-COA SYNTHASE"/>
    <property type="match status" value="1"/>
</dbReference>
<protein>
    <recommendedName>
        <fullName evidence="5">Probable 2-(5''-triphosphoribosyl)-3'-dephosphocoenzyme-A synthase</fullName>
        <shortName evidence="5">2-(5''-triphosphoribosyl)-3'-dephospho-CoA synthase</shortName>
        <ecNumber evidence="5">2.4.2.52</ecNumber>
    </recommendedName>
</protein>
<keyword evidence="3 5" id="KW-0547">Nucleotide-binding</keyword>
<organism evidence="6 7">
    <name type="scientific">Ruoffia halotolerans</name>
    <dbReference type="NCBI Taxonomy" id="2748684"/>
    <lineage>
        <taxon>Bacteria</taxon>
        <taxon>Bacillati</taxon>
        <taxon>Bacillota</taxon>
        <taxon>Bacilli</taxon>
        <taxon>Lactobacillales</taxon>
        <taxon>Aerococcaceae</taxon>
        <taxon>Ruoffia</taxon>
    </lineage>
</organism>
<sequence>MSISIIHWSLLLKIWRIVILDNVHSIHNRIPRLATKALMYEVSLSPKPGLVDRFNNGSHRDMNFYTFVDSVLSFEPFFKQYYDLGRNLHQTEDLSELFNGSRRIGINAEIAMFEATHGINTHKGANFSFALFLVAVGYIIEREQLSTWSASHTTEAFQLIRLMTKDILLKDFDDVHTREKLSHGERLYIEHGITGIRGEAVSGYPILQDILMPYLRSLDDPILEHNLLKALLLIMGHIEDGNIIHRGGFEAWETIKMEALTLFDDPNEPSEFLEALHEYDQVMIERHLSPGGAADALALGIFLSLLEQAEF</sequence>
<evidence type="ECO:0000313" key="7">
    <source>
        <dbReference type="Proteomes" id="UP000571018"/>
    </source>
</evidence>
<comment type="catalytic activity">
    <reaction evidence="1 5">
        <text>3'-dephospho-CoA + ATP = 2'-(5''-triphospho-alpha-D-ribosyl)-3'-dephospho-CoA + adenine</text>
        <dbReference type="Rhea" id="RHEA:15117"/>
        <dbReference type="ChEBI" id="CHEBI:16708"/>
        <dbReference type="ChEBI" id="CHEBI:30616"/>
        <dbReference type="ChEBI" id="CHEBI:57328"/>
        <dbReference type="ChEBI" id="CHEBI:61378"/>
        <dbReference type="EC" id="2.4.2.52"/>
    </reaction>
</comment>
<keyword evidence="2 5" id="KW-0808">Transferase</keyword>
<name>A0A839A2K4_9LACT</name>
<keyword evidence="7" id="KW-1185">Reference proteome</keyword>
<dbReference type="GO" id="GO:0046917">
    <property type="term" value="F:triphosphoribosyl-dephospho-CoA synthase activity"/>
    <property type="evidence" value="ECO:0007669"/>
    <property type="project" value="UniProtKB-UniRule"/>
</dbReference>
<keyword evidence="4 5" id="KW-0067">ATP-binding</keyword>
<dbReference type="InterPro" id="IPR002736">
    <property type="entry name" value="CitG"/>
</dbReference>
<evidence type="ECO:0000256" key="5">
    <source>
        <dbReference type="HAMAP-Rule" id="MF_00397"/>
    </source>
</evidence>
<dbReference type="GO" id="GO:0005524">
    <property type="term" value="F:ATP binding"/>
    <property type="evidence" value="ECO:0007669"/>
    <property type="project" value="UniProtKB-KW"/>
</dbReference>
<comment type="similarity">
    <text evidence="5">Belongs to the CitG/MdcB family.</text>
</comment>
<dbReference type="GO" id="GO:0051191">
    <property type="term" value="P:prosthetic group biosynthetic process"/>
    <property type="evidence" value="ECO:0007669"/>
    <property type="project" value="TreeGrafter"/>
</dbReference>
<dbReference type="NCBIfam" id="TIGR03125">
    <property type="entry name" value="citrate_citG"/>
    <property type="match status" value="1"/>
</dbReference>
<dbReference type="InterPro" id="IPR017551">
    <property type="entry name" value="TriPribosyl-deP-CoA_syn_CitG"/>
</dbReference>
<evidence type="ECO:0000256" key="1">
    <source>
        <dbReference type="ARBA" id="ARBA00001210"/>
    </source>
</evidence>
<evidence type="ECO:0000256" key="3">
    <source>
        <dbReference type="ARBA" id="ARBA00022741"/>
    </source>
</evidence>
<gene>
    <name evidence="5 6" type="primary">citG</name>
    <name evidence="6" type="ORF">HW423_00965</name>
</gene>
<evidence type="ECO:0000313" key="6">
    <source>
        <dbReference type="EMBL" id="MBA5728359.1"/>
    </source>
</evidence>
<keyword evidence="6" id="KW-0328">Glycosyltransferase</keyword>
<dbReference type="HAMAP" id="MF_00397">
    <property type="entry name" value="CitG"/>
    <property type="match status" value="1"/>
</dbReference>
<dbReference type="GO" id="GO:0016757">
    <property type="term" value="F:glycosyltransferase activity"/>
    <property type="evidence" value="ECO:0007669"/>
    <property type="project" value="UniProtKB-KW"/>
</dbReference>
<dbReference type="PANTHER" id="PTHR30201:SF2">
    <property type="entry name" value="2-(5''-TRIPHOSPHORIBOSYL)-3'-DEPHOSPHOCOENZYME-A SYNTHASE"/>
    <property type="match status" value="1"/>
</dbReference>
<reference evidence="6 7" key="1">
    <citation type="submission" date="2020-06" db="EMBL/GenBank/DDBJ databases">
        <title>Reclassification of Facklamia ignava, Facklamia soureckii and Facklami tabacinasalis as Falseniella iganva gen. nov., comb. nov., Hutsoniella ignava gen. nov., comb. nov., and Ruoffia tabacinasalis gen. nov., comb. nov and description of Ruoffia haltotolerans sp. nov., isolated from hypersaline Inland Sea of Qatar.</title>
        <authorList>
            <person name="Fotedar R."/>
            <person name="Sankaranarayanan K."/>
            <person name="Lawson P."/>
            <person name="Caldwell M."/>
            <person name="Zeyara A."/>
            <person name="Al Malki A."/>
            <person name="Ali M."/>
        </authorList>
    </citation>
    <scope>NUCLEOTIDE SEQUENCE [LARGE SCALE GENOMIC DNA]</scope>
    <source>
        <strain evidence="6 7">INB8</strain>
    </source>
</reference>
<dbReference type="Gene3D" id="1.10.4200.10">
    <property type="entry name" value="Triphosphoribosyl-dephospho-CoA protein"/>
    <property type="match status" value="1"/>
</dbReference>
<dbReference type="AlphaFoldDB" id="A0A839A2K4"/>
<comment type="caution">
    <text evidence="6">The sequence shown here is derived from an EMBL/GenBank/DDBJ whole genome shotgun (WGS) entry which is preliminary data.</text>
</comment>
<proteinExistence type="inferred from homology"/>
<dbReference type="Pfam" id="PF01874">
    <property type="entry name" value="CitG"/>
    <property type="match status" value="1"/>
</dbReference>